<organism evidence="1 2">
    <name type="scientific">Trichonephila clavipes</name>
    <name type="common">Golden silk orbweaver</name>
    <name type="synonym">Nephila clavipes</name>
    <dbReference type="NCBI Taxonomy" id="2585209"/>
    <lineage>
        <taxon>Eukaryota</taxon>
        <taxon>Metazoa</taxon>
        <taxon>Ecdysozoa</taxon>
        <taxon>Arthropoda</taxon>
        <taxon>Chelicerata</taxon>
        <taxon>Arachnida</taxon>
        <taxon>Araneae</taxon>
        <taxon>Araneomorphae</taxon>
        <taxon>Entelegynae</taxon>
        <taxon>Araneoidea</taxon>
        <taxon>Nephilidae</taxon>
        <taxon>Trichonephila</taxon>
    </lineage>
</organism>
<reference evidence="1" key="1">
    <citation type="submission" date="2020-08" db="EMBL/GenBank/DDBJ databases">
        <title>Multicomponent nature underlies the extraordinary mechanical properties of spider dragline silk.</title>
        <authorList>
            <person name="Kono N."/>
            <person name="Nakamura H."/>
            <person name="Mori M."/>
            <person name="Yoshida Y."/>
            <person name="Ohtoshi R."/>
            <person name="Malay A.D."/>
            <person name="Moran D.A.P."/>
            <person name="Tomita M."/>
            <person name="Numata K."/>
            <person name="Arakawa K."/>
        </authorList>
    </citation>
    <scope>NUCLEOTIDE SEQUENCE</scope>
</reference>
<dbReference type="EMBL" id="BMAU01021369">
    <property type="protein sequence ID" value="GFY24288.1"/>
    <property type="molecule type" value="Genomic_DNA"/>
</dbReference>
<protein>
    <submittedName>
        <fullName evidence="1">Uncharacterized protein</fullName>
    </submittedName>
</protein>
<sequence>MTQKTKSFGKPWKILVTVGPIPRHLERAEAVARFRLTTGHDFLEYTSTGLAWLLTRPAHSAALPEWMTTTCSKALGSLNTRLMTSSVDTGKLGVKWSRSQARVLDK</sequence>
<evidence type="ECO:0000313" key="1">
    <source>
        <dbReference type="EMBL" id="GFY24288.1"/>
    </source>
</evidence>
<comment type="caution">
    <text evidence="1">The sequence shown here is derived from an EMBL/GenBank/DDBJ whole genome shotgun (WGS) entry which is preliminary data.</text>
</comment>
<gene>
    <name evidence="1" type="ORF">TNCV_1013371</name>
</gene>
<accession>A0A8X7B9U4</accession>
<proteinExistence type="predicted"/>
<dbReference type="Proteomes" id="UP000887159">
    <property type="component" value="Unassembled WGS sequence"/>
</dbReference>
<name>A0A8X7B9U4_TRICX</name>
<dbReference type="AlphaFoldDB" id="A0A8X7B9U4"/>
<evidence type="ECO:0000313" key="2">
    <source>
        <dbReference type="Proteomes" id="UP000887159"/>
    </source>
</evidence>
<keyword evidence="2" id="KW-1185">Reference proteome</keyword>